<evidence type="ECO:0000313" key="2">
    <source>
        <dbReference type="Proteomes" id="UP000271889"/>
    </source>
</evidence>
<reference evidence="1 2" key="1">
    <citation type="submission" date="2018-11" db="EMBL/GenBank/DDBJ databases">
        <authorList>
            <consortium name="Pathogen Informatics"/>
        </authorList>
    </citation>
    <scope>NUCLEOTIDE SEQUENCE [LARGE SCALE GENOMIC DNA]</scope>
</reference>
<dbReference type="AlphaFoldDB" id="A0A3P6RCB7"/>
<accession>A0A3P6RCB7</accession>
<keyword evidence="2" id="KW-1185">Reference proteome</keyword>
<dbReference type="OrthoDB" id="5814880at2759"/>
<sequence length="144" mass="15728">MADQISNSTSLPALESSLPLMRSENPNGLPLVGSNASSSELKELEQEIIDSLPFLKESLPLIRESLPLIRESLPLIRQLIDPTYYNGDKTTCQQRATCKSCRECPKLREAIAAVVETICPNTCRVCASAKTGRTAAAALVDYYI</sequence>
<organism evidence="1 2">
    <name type="scientific">Cylicostephanus goldi</name>
    <name type="common">Nematode worm</name>
    <dbReference type="NCBI Taxonomy" id="71465"/>
    <lineage>
        <taxon>Eukaryota</taxon>
        <taxon>Metazoa</taxon>
        <taxon>Ecdysozoa</taxon>
        <taxon>Nematoda</taxon>
        <taxon>Chromadorea</taxon>
        <taxon>Rhabditida</taxon>
        <taxon>Rhabditina</taxon>
        <taxon>Rhabditomorpha</taxon>
        <taxon>Strongyloidea</taxon>
        <taxon>Strongylidae</taxon>
        <taxon>Cylicostephanus</taxon>
    </lineage>
</organism>
<gene>
    <name evidence="1" type="ORF">CGOC_LOCUS2014</name>
</gene>
<dbReference type="Proteomes" id="UP000271889">
    <property type="component" value="Unassembled WGS sequence"/>
</dbReference>
<name>A0A3P6RCB7_CYLGO</name>
<dbReference type="EMBL" id="UYRV01004237">
    <property type="protein sequence ID" value="VDK51265.1"/>
    <property type="molecule type" value="Genomic_DNA"/>
</dbReference>
<proteinExistence type="predicted"/>
<protein>
    <submittedName>
        <fullName evidence="1">Uncharacterized protein</fullName>
    </submittedName>
</protein>
<evidence type="ECO:0000313" key="1">
    <source>
        <dbReference type="EMBL" id="VDK51265.1"/>
    </source>
</evidence>